<dbReference type="SUPFAM" id="SSF55785">
    <property type="entry name" value="PYP-like sensor domain (PAS domain)"/>
    <property type="match status" value="1"/>
</dbReference>
<dbReference type="SUPFAM" id="SSF55874">
    <property type="entry name" value="ATPase domain of HSP90 chaperone/DNA topoisomerase II/histidine kinase"/>
    <property type="match status" value="1"/>
</dbReference>
<dbReference type="SMART" id="SM00387">
    <property type="entry name" value="HATPase_c"/>
    <property type="match status" value="1"/>
</dbReference>
<keyword evidence="5" id="KW-0418">Kinase</keyword>
<dbReference type="Gene3D" id="3.30.565.10">
    <property type="entry name" value="Histidine kinase-like ATPase, C-terminal domain"/>
    <property type="match status" value="1"/>
</dbReference>
<dbReference type="Pfam" id="PF08447">
    <property type="entry name" value="PAS_3"/>
    <property type="match status" value="1"/>
</dbReference>
<dbReference type="InterPro" id="IPR000700">
    <property type="entry name" value="PAS-assoc_C"/>
</dbReference>
<keyword evidence="12" id="KW-1185">Reference proteome</keyword>
<dbReference type="PROSITE" id="PS50113">
    <property type="entry name" value="PAC"/>
    <property type="match status" value="1"/>
</dbReference>
<dbReference type="EC" id="2.7.13.3" evidence="2"/>
<dbReference type="Pfam" id="PF00512">
    <property type="entry name" value="HisKA"/>
    <property type="match status" value="1"/>
</dbReference>
<dbReference type="InterPro" id="IPR001610">
    <property type="entry name" value="PAC"/>
</dbReference>
<dbReference type="NCBIfam" id="TIGR00229">
    <property type="entry name" value="sensory_box"/>
    <property type="match status" value="1"/>
</dbReference>
<dbReference type="SMART" id="SM00388">
    <property type="entry name" value="HisKA"/>
    <property type="match status" value="1"/>
</dbReference>
<gene>
    <name evidence="11" type="ORF">BC343_03050</name>
</gene>
<dbReference type="InterPro" id="IPR005467">
    <property type="entry name" value="His_kinase_dom"/>
</dbReference>
<dbReference type="InterPro" id="IPR050351">
    <property type="entry name" value="BphY/WalK/GraS-like"/>
</dbReference>
<dbReference type="PRINTS" id="PR00344">
    <property type="entry name" value="BCTRLSENSOR"/>
</dbReference>
<dbReference type="SUPFAM" id="SSF47384">
    <property type="entry name" value="Homodimeric domain of signal transducing histidine kinase"/>
    <property type="match status" value="1"/>
</dbReference>
<dbReference type="SMART" id="SM00086">
    <property type="entry name" value="PAC"/>
    <property type="match status" value="1"/>
</dbReference>
<dbReference type="GO" id="GO:0016036">
    <property type="term" value="P:cellular response to phosphate starvation"/>
    <property type="evidence" value="ECO:0007669"/>
    <property type="project" value="TreeGrafter"/>
</dbReference>
<dbReference type="PROSITE" id="PS50112">
    <property type="entry name" value="PAS"/>
    <property type="match status" value="1"/>
</dbReference>
<keyword evidence="4" id="KW-0808">Transferase</keyword>
<dbReference type="GO" id="GO:0000155">
    <property type="term" value="F:phosphorelay sensor kinase activity"/>
    <property type="evidence" value="ECO:0007669"/>
    <property type="project" value="InterPro"/>
</dbReference>
<dbReference type="CDD" id="cd00082">
    <property type="entry name" value="HisKA"/>
    <property type="match status" value="1"/>
</dbReference>
<dbReference type="InterPro" id="IPR000014">
    <property type="entry name" value="PAS"/>
</dbReference>
<dbReference type="AlphaFoldDB" id="A0A1S9PMZ2"/>
<dbReference type="PROSITE" id="PS50109">
    <property type="entry name" value="HIS_KIN"/>
    <property type="match status" value="1"/>
</dbReference>
<reference evidence="11 12" key="1">
    <citation type="submission" date="2016-07" db="EMBL/GenBank/DDBJ databases">
        <title>Genomic analysis of zinc-resistant bacterium Mucilaginibacter pedocola TBZ30.</title>
        <authorList>
            <person name="Huang J."/>
            <person name="Tang J."/>
        </authorList>
    </citation>
    <scope>NUCLEOTIDE SEQUENCE [LARGE SCALE GENOMIC DNA]</scope>
    <source>
        <strain evidence="11 12">TBZ30</strain>
    </source>
</reference>
<organism evidence="11 12">
    <name type="scientific">Mucilaginibacter pedocola</name>
    <dbReference type="NCBI Taxonomy" id="1792845"/>
    <lineage>
        <taxon>Bacteria</taxon>
        <taxon>Pseudomonadati</taxon>
        <taxon>Bacteroidota</taxon>
        <taxon>Sphingobacteriia</taxon>
        <taxon>Sphingobacteriales</taxon>
        <taxon>Sphingobacteriaceae</taxon>
        <taxon>Mucilaginibacter</taxon>
    </lineage>
</organism>
<evidence type="ECO:0000259" key="10">
    <source>
        <dbReference type="PROSITE" id="PS50113"/>
    </source>
</evidence>
<dbReference type="InterPro" id="IPR035965">
    <property type="entry name" value="PAS-like_dom_sf"/>
</dbReference>
<dbReference type="Gene3D" id="3.30.450.20">
    <property type="entry name" value="PAS domain"/>
    <property type="match status" value="1"/>
</dbReference>
<dbReference type="PANTHER" id="PTHR45453:SF1">
    <property type="entry name" value="PHOSPHATE REGULON SENSOR PROTEIN PHOR"/>
    <property type="match status" value="1"/>
</dbReference>
<evidence type="ECO:0000256" key="3">
    <source>
        <dbReference type="ARBA" id="ARBA00022553"/>
    </source>
</evidence>
<dbReference type="InterPro" id="IPR004358">
    <property type="entry name" value="Sig_transdc_His_kin-like_C"/>
</dbReference>
<comment type="caution">
    <text evidence="11">The sequence shown here is derived from an EMBL/GenBank/DDBJ whole genome shotgun (WGS) entry which is preliminary data.</text>
</comment>
<evidence type="ECO:0000259" key="8">
    <source>
        <dbReference type="PROSITE" id="PS50109"/>
    </source>
</evidence>
<keyword evidence="6" id="KW-0902">Two-component regulatory system</keyword>
<keyword evidence="3" id="KW-0597">Phosphoprotein</keyword>
<evidence type="ECO:0000313" key="12">
    <source>
        <dbReference type="Proteomes" id="UP000189739"/>
    </source>
</evidence>
<evidence type="ECO:0000256" key="5">
    <source>
        <dbReference type="ARBA" id="ARBA00022777"/>
    </source>
</evidence>
<dbReference type="EMBL" id="MBTF01000001">
    <property type="protein sequence ID" value="OOQ62316.1"/>
    <property type="molecule type" value="Genomic_DNA"/>
</dbReference>
<dbReference type="PANTHER" id="PTHR45453">
    <property type="entry name" value="PHOSPHATE REGULON SENSOR PROTEIN PHOR"/>
    <property type="match status" value="1"/>
</dbReference>
<evidence type="ECO:0000256" key="2">
    <source>
        <dbReference type="ARBA" id="ARBA00012438"/>
    </source>
</evidence>
<feature type="domain" description="PAC" evidence="10">
    <location>
        <begin position="92"/>
        <end position="145"/>
    </location>
</feature>
<evidence type="ECO:0000256" key="7">
    <source>
        <dbReference type="ARBA" id="ARBA00023136"/>
    </source>
</evidence>
<dbReference type="Pfam" id="PF02518">
    <property type="entry name" value="HATPase_c"/>
    <property type="match status" value="1"/>
</dbReference>
<dbReference type="STRING" id="1792845.BC343_03050"/>
<dbReference type="Gene3D" id="2.10.70.100">
    <property type="match status" value="1"/>
</dbReference>
<dbReference type="GO" id="GO:0005886">
    <property type="term" value="C:plasma membrane"/>
    <property type="evidence" value="ECO:0007669"/>
    <property type="project" value="TreeGrafter"/>
</dbReference>
<proteinExistence type="predicted"/>
<dbReference type="GO" id="GO:0004721">
    <property type="term" value="F:phosphoprotein phosphatase activity"/>
    <property type="evidence" value="ECO:0007669"/>
    <property type="project" value="TreeGrafter"/>
</dbReference>
<dbReference type="InterPro" id="IPR036890">
    <property type="entry name" value="HATPase_C_sf"/>
</dbReference>
<accession>A0A1S9PMZ2</accession>
<dbReference type="FunFam" id="3.30.565.10:FF:000006">
    <property type="entry name" value="Sensor histidine kinase WalK"/>
    <property type="match status" value="1"/>
</dbReference>
<comment type="catalytic activity">
    <reaction evidence="1">
        <text>ATP + protein L-histidine = ADP + protein N-phospho-L-histidine.</text>
        <dbReference type="EC" id="2.7.13.3"/>
    </reaction>
</comment>
<dbReference type="InterPro" id="IPR013655">
    <property type="entry name" value="PAS_fold_3"/>
</dbReference>
<evidence type="ECO:0000256" key="1">
    <source>
        <dbReference type="ARBA" id="ARBA00000085"/>
    </source>
</evidence>
<feature type="domain" description="Histidine kinase" evidence="8">
    <location>
        <begin position="149"/>
        <end position="364"/>
    </location>
</feature>
<evidence type="ECO:0000259" key="9">
    <source>
        <dbReference type="PROSITE" id="PS50112"/>
    </source>
</evidence>
<name>A0A1S9PMZ2_9SPHI</name>
<sequence>MNLIQGHLENVISKLMDSEERLKQAIETGHMGTWSINPETYEVTISGFIKEMFGFPLDENVSMEKIMNAIHPEYHQMLTTVLSNAIAKGESSDTEYSITNQQTGETKWVRATGRVFSTADGKPMEYSGLFMDITERKLDDLRKNDFIGMVSHELKTPLTTLSAYIQMLRGRAQNNADDFTNNALDKVGAQVKKMTGMINAFLNVSRLDSGKIQLEKQEFVLNLLLEEMIQEARVTTAHHTITLLPGEQISIVADRDKIGSVVSNLLSNSIKYSPRGNIIEVECKTEGRKVVVSVRDEGMGIKPEHLDRLFDRFYRVETKHTQHISGFGIGLYLSGEIIQRHDGKIWAESEIGKGSTFYFSLPLE</sequence>
<dbReference type="InterPro" id="IPR003594">
    <property type="entry name" value="HATPase_dom"/>
</dbReference>
<keyword evidence="7" id="KW-0472">Membrane</keyword>
<dbReference type="CDD" id="cd00130">
    <property type="entry name" value="PAS"/>
    <property type="match status" value="1"/>
</dbReference>
<evidence type="ECO:0000256" key="6">
    <source>
        <dbReference type="ARBA" id="ARBA00023012"/>
    </source>
</evidence>
<evidence type="ECO:0000313" key="11">
    <source>
        <dbReference type="EMBL" id="OOQ62316.1"/>
    </source>
</evidence>
<dbReference type="Gene3D" id="1.10.287.130">
    <property type="match status" value="1"/>
</dbReference>
<feature type="domain" description="PAS" evidence="9">
    <location>
        <begin position="18"/>
        <end position="89"/>
    </location>
</feature>
<dbReference type="Proteomes" id="UP000189739">
    <property type="component" value="Unassembled WGS sequence"/>
</dbReference>
<dbReference type="InterPro" id="IPR003661">
    <property type="entry name" value="HisK_dim/P_dom"/>
</dbReference>
<evidence type="ECO:0000256" key="4">
    <source>
        <dbReference type="ARBA" id="ARBA00022679"/>
    </source>
</evidence>
<dbReference type="InterPro" id="IPR036097">
    <property type="entry name" value="HisK_dim/P_sf"/>
</dbReference>
<protein>
    <recommendedName>
        <fullName evidence="2">histidine kinase</fullName>
        <ecNumber evidence="2">2.7.13.3</ecNumber>
    </recommendedName>
</protein>